<dbReference type="Proteomes" id="UP000188320">
    <property type="component" value="Unassembled WGS sequence"/>
</dbReference>
<dbReference type="EMBL" id="LSSK01000076">
    <property type="protein sequence ID" value="OMH85478.1"/>
    <property type="molecule type" value="Genomic_DNA"/>
</dbReference>
<proteinExistence type="predicted"/>
<dbReference type="AlphaFoldDB" id="A0A1R1PX07"/>
<reference evidence="3" key="1">
    <citation type="submission" date="2017-01" db="EMBL/GenBank/DDBJ databases">
        <authorList>
            <person name="Wang Y."/>
            <person name="White M."/>
            <person name="Kvist S."/>
            <person name="Moncalvo J.-M."/>
        </authorList>
    </citation>
    <scope>NUCLEOTIDE SEQUENCE [LARGE SCALE GENOMIC DNA]</scope>
    <source>
        <strain evidence="3">COL-18-3</strain>
    </source>
</reference>
<gene>
    <name evidence="2" type="ORF">AX774_g968</name>
</gene>
<protein>
    <submittedName>
        <fullName evidence="2">Uncharacterized protein</fullName>
    </submittedName>
</protein>
<evidence type="ECO:0000313" key="3">
    <source>
        <dbReference type="Proteomes" id="UP000188320"/>
    </source>
</evidence>
<evidence type="ECO:0000256" key="1">
    <source>
        <dbReference type="SAM" id="MobiDB-lite"/>
    </source>
</evidence>
<sequence length="78" mass="9118">MKQETKQKLRSRPKAEGGSEKVSLRADQKEEVEEKIKKLRDEFNKDVNIISVSLQIYSKFVTFNCKMLDVTDYFSLNS</sequence>
<accession>A0A1R1PX07</accession>
<organism evidence="2 3">
    <name type="scientific">Zancudomyces culisetae</name>
    <name type="common">Gut fungus</name>
    <name type="synonym">Smittium culisetae</name>
    <dbReference type="NCBI Taxonomy" id="1213189"/>
    <lineage>
        <taxon>Eukaryota</taxon>
        <taxon>Fungi</taxon>
        <taxon>Fungi incertae sedis</taxon>
        <taxon>Zoopagomycota</taxon>
        <taxon>Kickxellomycotina</taxon>
        <taxon>Harpellomycetes</taxon>
        <taxon>Harpellales</taxon>
        <taxon>Legeriomycetaceae</taxon>
        <taxon>Zancudomyces</taxon>
    </lineage>
</organism>
<comment type="caution">
    <text evidence="2">The sequence shown here is derived from an EMBL/GenBank/DDBJ whole genome shotgun (WGS) entry which is preliminary data.</text>
</comment>
<feature type="region of interest" description="Disordered" evidence="1">
    <location>
        <begin position="1"/>
        <end position="26"/>
    </location>
</feature>
<name>A0A1R1PX07_ZANCU</name>
<keyword evidence="3" id="KW-1185">Reference proteome</keyword>
<evidence type="ECO:0000313" key="2">
    <source>
        <dbReference type="EMBL" id="OMH85478.1"/>
    </source>
</evidence>